<dbReference type="GO" id="GO:0008270">
    <property type="term" value="F:zinc ion binding"/>
    <property type="evidence" value="ECO:0007669"/>
    <property type="project" value="UniProtKB-KW"/>
</dbReference>
<accession>A0A6A4GF97</accession>
<dbReference type="PROSITE" id="PS50157">
    <property type="entry name" value="ZINC_FINGER_C2H2_2"/>
    <property type="match status" value="2"/>
</dbReference>
<dbReference type="OrthoDB" id="8922241at2759"/>
<gene>
    <name evidence="4" type="ORF">BT96DRAFT_982344</name>
</gene>
<dbReference type="InterPro" id="IPR013087">
    <property type="entry name" value="Znf_C2H2_type"/>
</dbReference>
<dbReference type="InterPro" id="IPR036236">
    <property type="entry name" value="Znf_C2H2_sf"/>
</dbReference>
<dbReference type="SUPFAM" id="SSF57667">
    <property type="entry name" value="beta-beta-alpha zinc fingers"/>
    <property type="match status" value="1"/>
</dbReference>
<dbReference type="Pfam" id="PF13894">
    <property type="entry name" value="zf-C2H2_4"/>
    <property type="match status" value="1"/>
</dbReference>
<name>A0A6A4GF97_9AGAR</name>
<evidence type="ECO:0000313" key="5">
    <source>
        <dbReference type="Proteomes" id="UP000799118"/>
    </source>
</evidence>
<protein>
    <recommendedName>
        <fullName evidence="3">C2H2-type domain-containing protein</fullName>
    </recommendedName>
</protein>
<feature type="domain" description="C2H2-type" evidence="3">
    <location>
        <begin position="76"/>
        <end position="104"/>
    </location>
</feature>
<evidence type="ECO:0000259" key="3">
    <source>
        <dbReference type="PROSITE" id="PS50157"/>
    </source>
</evidence>
<dbReference type="Pfam" id="PF00096">
    <property type="entry name" value="zf-C2H2"/>
    <property type="match status" value="1"/>
</dbReference>
<sequence length="109" mass="12360">MFVFFFFCKLAQLRRVSQLGTQWNAQATMRGEGEAIGSLSSSKDPKNFICQICFKELKSKQTLEGHIRAHDKAQRFICPSGCGTTFSYVQALQRHLREDRCPKARAPSS</sequence>
<dbReference type="AlphaFoldDB" id="A0A6A4GF97"/>
<dbReference type="Gene3D" id="3.30.160.60">
    <property type="entry name" value="Classic Zinc Finger"/>
    <property type="match status" value="1"/>
</dbReference>
<dbReference type="SMART" id="SM00355">
    <property type="entry name" value="ZnF_C2H2"/>
    <property type="match status" value="2"/>
</dbReference>
<keyword evidence="1" id="KW-0863">Zinc-finger</keyword>
<keyword evidence="1" id="KW-0862">Zinc</keyword>
<keyword evidence="1" id="KW-0479">Metal-binding</keyword>
<organism evidence="4 5">
    <name type="scientific">Gymnopus androsaceus JB14</name>
    <dbReference type="NCBI Taxonomy" id="1447944"/>
    <lineage>
        <taxon>Eukaryota</taxon>
        <taxon>Fungi</taxon>
        <taxon>Dikarya</taxon>
        <taxon>Basidiomycota</taxon>
        <taxon>Agaricomycotina</taxon>
        <taxon>Agaricomycetes</taxon>
        <taxon>Agaricomycetidae</taxon>
        <taxon>Agaricales</taxon>
        <taxon>Marasmiineae</taxon>
        <taxon>Omphalotaceae</taxon>
        <taxon>Gymnopus</taxon>
    </lineage>
</organism>
<feature type="signal peptide" evidence="2">
    <location>
        <begin position="1"/>
        <end position="18"/>
    </location>
</feature>
<dbReference type="PROSITE" id="PS00028">
    <property type="entry name" value="ZINC_FINGER_C2H2_1"/>
    <property type="match status" value="1"/>
</dbReference>
<feature type="chain" id="PRO_5025382230" description="C2H2-type domain-containing protein" evidence="2">
    <location>
        <begin position="19"/>
        <end position="109"/>
    </location>
</feature>
<evidence type="ECO:0000256" key="2">
    <source>
        <dbReference type="SAM" id="SignalP"/>
    </source>
</evidence>
<feature type="domain" description="C2H2-type" evidence="3">
    <location>
        <begin position="48"/>
        <end position="75"/>
    </location>
</feature>
<keyword evidence="5" id="KW-1185">Reference proteome</keyword>
<dbReference type="EMBL" id="ML770186">
    <property type="protein sequence ID" value="KAE9384242.1"/>
    <property type="molecule type" value="Genomic_DNA"/>
</dbReference>
<dbReference type="Proteomes" id="UP000799118">
    <property type="component" value="Unassembled WGS sequence"/>
</dbReference>
<evidence type="ECO:0000313" key="4">
    <source>
        <dbReference type="EMBL" id="KAE9384242.1"/>
    </source>
</evidence>
<keyword evidence="2" id="KW-0732">Signal</keyword>
<proteinExistence type="predicted"/>
<evidence type="ECO:0000256" key="1">
    <source>
        <dbReference type="PROSITE-ProRule" id="PRU00042"/>
    </source>
</evidence>
<reference evidence="4" key="1">
    <citation type="journal article" date="2019" name="Environ. Microbiol.">
        <title>Fungal ecological strategies reflected in gene transcription - a case study of two litter decomposers.</title>
        <authorList>
            <person name="Barbi F."/>
            <person name="Kohler A."/>
            <person name="Barry K."/>
            <person name="Baskaran P."/>
            <person name="Daum C."/>
            <person name="Fauchery L."/>
            <person name="Ihrmark K."/>
            <person name="Kuo A."/>
            <person name="LaButti K."/>
            <person name="Lipzen A."/>
            <person name="Morin E."/>
            <person name="Grigoriev I.V."/>
            <person name="Henrissat B."/>
            <person name="Lindahl B."/>
            <person name="Martin F."/>
        </authorList>
    </citation>
    <scope>NUCLEOTIDE SEQUENCE</scope>
    <source>
        <strain evidence="4">JB14</strain>
    </source>
</reference>